<reference evidence="1" key="2">
    <citation type="journal article" date="2019" name="Genome Biol. Evol.">
        <title>Day and night: Metabolic profiles and evolutionary relationships of six axenic non-marine cyanobacteria.</title>
        <authorList>
            <person name="Will S.E."/>
            <person name="Henke P."/>
            <person name="Boedeker C."/>
            <person name="Huang S."/>
            <person name="Brinkmann H."/>
            <person name="Rohde M."/>
            <person name="Jarek M."/>
            <person name="Friedl T."/>
            <person name="Seufert S."/>
            <person name="Schumacher M."/>
            <person name="Overmann J."/>
            <person name="Neumann-Schaal M."/>
            <person name="Petersen J."/>
        </authorList>
    </citation>
    <scope>NUCLEOTIDE SEQUENCE [LARGE SCALE GENOMIC DNA]</scope>
    <source>
        <strain evidence="1">PCC 7102</strain>
    </source>
</reference>
<reference evidence="1" key="1">
    <citation type="submission" date="2018-12" db="EMBL/GenBank/DDBJ databases">
        <authorList>
            <person name="Will S."/>
            <person name="Neumann-Schaal M."/>
            <person name="Henke P."/>
        </authorList>
    </citation>
    <scope>NUCLEOTIDE SEQUENCE</scope>
    <source>
        <strain evidence="1">PCC 7102</strain>
    </source>
</reference>
<comment type="caution">
    <text evidence="1">The sequence shown here is derived from an EMBL/GenBank/DDBJ whole genome shotgun (WGS) entry which is preliminary data.</text>
</comment>
<keyword evidence="2" id="KW-1185">Reference proteome</keyword>
<dbReference type="EMBL" id="RSCL01000005">
    <property type="protein sequence ID" value="RUT07342.1"/>
    <property type="molecule type" value="Genomic_DNA"/>
</dbReference>
<name>A0A3S1J496_9CYAN</name>
<gene>
    <name evidence="1" type="ORF">DSM106972_026030</name>
</gene>
<dbReference type="Proteomes" id="UP000271624">
    <property type="component" value="Unassembled WGS sequence"/>
</dbReference>
<protein>
    <submittedName>
        <fullName evidence="1">Uncharacterized protein</fullName>
    </submittedName>
</protein>
<sequence length="77" mass="8345">MENINIGSPSQEARVSILEQIPLPNSSFTSSIPVANIISVTLRINNVEQKLQLDPRVTLLDALCASAQLRNMATARA</sequence>
<organism evidence="1 2">
    <name type="scientific">Dulcicalothrix desertica PCC 7102</name>
    <dbReference type="NCBI Taxonomy" id="232991"/>
    <lineage>
        <taxon>Bacteria</taxon>
        <taxon>Bacillati</taxon>
        <taxon>Cyanobacteriota</taxon>
        <taxon>Cyanophyceae</taxon>
        <taxon>Nostocales</taxon>
        <taxon>Calotrichaceae</taxon>
        <taxon>Dulcicalothrix</taxon>
    </lineage>
</organism>
<evidence type="ECO:0000313" key="1">
    <source>
        <dbReference type="EMBL" id="RUT07342.1"/>
    </source>
</evidence>
<dbReference type="RefSeq" id="WP_127081157.1">
    <property type="nucleotide sequence ID" value="NZ_RSCL01000005.1"/>
</dbReference>
<dbReference type="OrthoDB" id="9960956at2"/>
<evidence type="ECO:0000313" key="2">
    <source>
        <dbReference type="Proteomes" id="UP000271624"/>
    </source>
</evidence>
<proteinExistence type="predicted"/>
<dbReference type="AlphaFoldDB" id="A0A3S1J496"/>
<accession>A0A3S1J496</accession>